<protein>
    <submittedName>
        <fullName evidence="4">J domain-containing protein</fullName>
    </submittedName>
</protein>
<dbReference type="SMART" id="SM00271">
    <property type="entry name" value="DnaJ"/>
    <property type="match status" value="1"/>
</dbReference>
<dbReference type="CDD" id="cd06257">
    <property type="entry name" value="DnaJ"/>
    <property type="match status" value="1"/>
</dbReference>
<evidence type="ECO:0000256" key="2">
    <source>
        <dbReference type="SAM" id="Phobius"/>
    </source>
</evidence>
<accession>A0A7X2N478</accession>
<gene>
    <name evidence="4" type="ORF">FYJ50_08670</name>
</gene>
<dbReference type="Gene3D" id="1.10.287.110">
    <property type="entry name" value="DnaJ domain"/>
    <property type="match status" value="1"/>
</dbReference>
<dbReference type="Pfam" id="PF00226">
    <property type="entry name" value="DnaJ"/>
    <property type="match status" value="1"/>
</dbReference>
<feature type="transmembrane region" description="Helical" evidence="2">
    <location>
        <begin position="207"/>
        <end position="228"/>
    </location>
</feature>
<dbReference type="PROSITE" id="PS50076">
    <property type="entry name" value="DNAJ_2"/>
    <property type="match status" value="1"/>
</dbReference>
<dbReference type="PRINTS" id="PR00625">
    <property type="entry name" value="JDOMAIN"/>
</dbReference>
<keyword evidence="2" id="KW-0812">Transmembrane</keyword>
<dbReference type="AlphaFoldDB" id="A0A7X2N478"/>
<evidence type="ECO:0000313" key="5">
    <source>
        <dbReference type="Proteomes" id="UP000470082"/>
    </source>
</evidence>
<dbReference type="InterPro" id="IPR050817">
    <property type="entry name" value="DjlA_DnaK_co-chaperone"/>
</dbReference>
<evidence type="ECO:0000256" key="1">
    <source>
        <dbReference type="ARBA" id="ARBA00022705"/>
    </source>
</evidence>
<comment type="caution">
    <text evidence="4">The sequence shown here is derived from an EMBL/GenBank/DDBJ whole genome shotgun (WGS) entry which is preliminary data.</text>
</comment>
<dbReference type="InterPro" id="IPR001623">
    <property type="entry name" value="DnaJ_domain"/>
</dbReference>
<reference evidence="4 5" key="1">
    <citation type="submission" date="2019-08" db="EMBL/GenBank/DDBJ databases">
        <title>In-depth cultivation of the pig gut microbiome towards novel bacterial diversity and tailored functional studies.</title>
        <authorList>
            <person name="Wylensek D."/>
            <person name="Hitch T.C.A."/>
            <person name="Clavel T."/>
        </authorList>
    </citation>
    <scope>NUCLEOTIDE SEQUENCE [LARGE SCALE GENOMIC DNA]</scope>
    <source>
        <strain evidence="4 5">LKV-178-WT-2G</strain>
    </source>
</reference>
<dbReference type="InterPro" id="IPR036869">
    <property type="entry name" value="J_dom_sf"/>
</dbReference>
<proteinExistence type="predicted"/>
<organism evidence="4 5">
    <name type="scientific">Floccifex porci</name>
    <dbReference type="NCBI Taxonomy" id="2606629"/>
    <lineage>
        <taxon>Bacteria</taxon>
        <taxon>Bacillati</taxon>
        <taxon>Bacillota</taxon>
        <taxon>Erysipelotrichia</taxon>
        <taxon>Erysipelotrichales</taxon>
        <taxon>Erysipelotrichaceae</taxon>
        <taxon>Floccifex</taxon>
    </lineage>
</organism>
<dbReference type="PANTHER" id="PTHR24074">
    <property type="entry name" value="CO-CHAPERONE PROTEIN DJLA"/>
    <property type="match status" value="1"/>
</dbReference>
<keyword evidence="5" id="KW-1185">Reference proteome</keyword>
<dbReference type="InterPro" id="IPR011990">
    <property type="entry name" value="TPR-like_helical_dom_sf"/>
</dbReference>
<keyword evidence="1" id="KW-0235">DNA replication</keyword>
<dbReference type="EMBL" id="VUMM01000022">
    <property type="protein sequence ID" value="MSS02158.1"/>
    <property type="molecule type" value="Genomic_DNA"/>
</dbReference>
<feature type="domain" description="J" evidence="3">
    <location>
        <begin position="4"/>
        <end position="71"/>
    </location>
</feature>
<dbReference type="SUPFAM" id="SSF48452">
    <property type="entry name" value="TPR-like"/>
    <property type="match status" value="1"/>
</dbReference>
<dbReference type="Proteomes" id="UP000470082">
    <property type="component" value="Unassembled WGS sequence"/>
</dbReference>
<name>A0A7X2N478_9FIRM</name>
<keyword evidence="2" id="KW-0472">Membrane</keyword>
<keyword evidence="2" id="KW-1133">Transmembrane helix</keyword>
<evidence type="ECO:0000313" key="4">
    <source>
        <dbReference type="EMBL" id="MSS02158.1"/>
    </source>
</evidence>
<evidence type="ECO:0000259" key="3">
    <source>
        <dbReference type="PROSITE" id="PS50076"/>
    </source>
</evidence>
<sequence length="254" mass="30470">MVQDPYRVLGIDKNATEEEIKKAYRKKAKECHPDLHPDDPDAQQKMNEVNEAYDMLKNPDKYRQQTYTQTYSNPYQNTYQYADFTDFFSSFQNQRTVEMPQIEPNDSPEIQRIILLIQKQQYKQAYNALSQFSIDTRTARWYYLFAIVCIGLGYNQNAKESIEKCVRLEPGRQDYQRVYQTLHAQSYSNPFMNQRMYTYTYHRRHSILWYFIVIQFVMWLLQAILFGLGGRNQAPSTPYDQYEQYYNGENNEQV</sequence>
<dbReference type="RefSeq" id="WP_154461115.1">
    <property type="nucleotide sequence ID" value="NZ_VUMM01000022.1"/>
</dbReference>
<dbReference type="SUPFAM" id="SSF46565">
    <property type="entry name" value="Chaperone J-domain"/>
    <property type="match status" value="1"/>
</dbReference>
<dbReference type="GO" id="GO:0006260">
    <property type="term" value="P:DNA replication"/>
    <property type="evidence" value="ECO:0007669"/>
    <property type="project" value="UniProtKB-KW"/>
</dbReference>